<dbReference type="CDD" id="cd02513">
    <property type="entry name" value="CMP-NeuAc_Synthase"/>
    <property type="match status" value="1"/>
</dbReference>
<dbReference type="RefSeq" id="WP_109266161.1">
    <property type="nucleotide sequence ID" value="NZ_QEWP01000028.1"/>
</dbReference>
<organism evidence="1 2">
    <name type="scientific">Marinilabilia rubra</name>
    <dbReference type="NCBI Taxonomy" id="2162893"/>
    <lineage>
        <taxon>Bacteria</taxon>
        <taxon>Pseudomonadati</taxon>
        <taxon>Bacteroidota</taxon>
        <taxon>Bacteroidia</taxon>
        <taxon>Marinilabiliales</taxon>
        <taxon>Marinilabiliaceae</taxon>
        <taxon>Marinilabilia</taxon>
    </lineage>
</organism>
<dbReference type="NCBIfam" id="TIGR03584">
    <property type="entry name" value="PseF"/>
    <property type="match status" value="1"/>
</dbReference>
<name>A0A2U2B3N9_9BACT</name>
<dbReference type="SUPFAM" id="SSF53448">
    <property type="entry name" value="Nucleotide-diphospho-sugar transferases"/>
    <property type="match status" value="1"/>
</dbReference>
<dbReference type="Pfam" id="PF02348">
    <property type="entry name" value="CTP_transf_3"/>
    <property type="match status" value="1"/>
</dbReference>
<dbReference type="InterPro" id="IPR050793">
    <property type="entry name" value="CMP-NeuNAc_synthase"/>
</dbReference>
<sequence length="224" mass="25640">MKNIAIIPARGGSKRIPHKNIKHFLGKPIIAYSIEAAINSDLFDEIMVSTDDYEIAEVAKQHGARVPFLRSEENSDDFATLADVIDEVKRQYLEQGNLFDNICCILPTAPLLTVDNLKKGYDLLSNRNVDSARPVVRFSYPIQRALRLDGNKKIGMFNDEYKDCRSQDLEAAFHDAGQFYWMKFDIGLRGNNKFGFEIPETMVQDIDNEQDWVIAELKYKMINL</sequence>
<keyword evidence="1" id="KW-0808">Transferase</keyword>
<evidence type="ECO:0000313" key="2">
    <source>
        <dbReference type="Proteomes" id="UP000244956"/>
    </source>
</evidence>
<dbReference type="GO" id="GO:0008781">
    <property type="term" value="F:N-acylneuraminate cytidylyltransferase activity"/>
    <property type="evidence" value="ECO:0007669"/>
    <property type="project" value="TreeGrafter"/>
</dbReference>
<reference evidence="1 2" key="1">
    <citation type="submission" date="2018-05" db="EMBL/GenBank/DDBJ databases">
        <title>Marinilabilia rubrum sp. nov., isolated from saltern sediment.</title>
        <authorList>
            <person name="Zhang R."/>
        </authorList>
    </citation>
    <scope>NUCLEOTIDE SEQUENCE [LARGE SCALE GENOMIC DNA]</scope>
    <source>
        <strain evidence="1 2">WTE16</strain>
    </source>
</reference>
<dbReference type="AlphaFoldDB" id="A0A2U2B3N9"/>
<protein>
    <submittedName>
        <fullName evidence="1">Pseudaminic acid cytidylyltransferase</fullName>
    </submittedName>
</protein>
<gene>
    <name evidence="1" type="primary">pseF</name>
    <name evidence="1" type="ORF">DDZ16_19515</name>
</gene>
<dbReference type="PANTHER" id="PTHR21485">
    <property type="entry name" value="HAD SUPERFAMILY MEMBERS CMAS AND KDSC"/>
    <property type="match status" value="1"/>
</dbReference>
<accession>A0A2U2B3N9</accession>
<dbReference type="InterPro" id="IPR003329">
    <property type="entry name" value="Cytidylyl_trans"/>
</dbReference>
<keyword evidence="2" id="KW-1185">Reference proteome</keyword>
<keyword evidence="1" id="KW-0548">Nucleotidyltransferase</keyword>
<dbReference type="Gene3D" id="3.90.550.10">
    <property type="entry name" value="Spore Coat Polysaccharide Biosynthesis Protein SpsA, Chain A"/>
    <property type="match status" value="1"/>
</dbReference>
<evidence type="ECO:0000313" key="1">
    <source>
        <dbReference type="EMBL" id="PWD97681.1"/>
    </source>
</evidence>
<dbReference type="InterPro" id="IPR020039">
    <property type="entry name" value="PseF"/>
</dbReference>
<dbReference type="InterPro" id="IPR029044">
    <property type="entry name" value="Nucleotide-diphossugar_trans"/>
</dbReference>
<comment type="caution">
    <text evidence="1">The sequence shown here is derived from an EMBL/GenBank/DDBJ whole genome shotgun (WGS) entry which is preliminary data.</text>
</comment>
<dbReference type="EMBL" id="QEWP01000028">
    <property type="protein sequence ID" value="PWD97681.1"/>
    <property type="molecule type" value="Genomic_DNA"/>
</dbReference>
<proteinExistence type="predicted"/>
<dbReference type="PANTHER" id="PTHR21485:SF6">
    <property type="entry name" value="N-ACYLNEURAMINATE CYTIDYLYLTRANSFERASE-RELATED"/>
    <property type="match status" value="1"/>
</dbReference>
<dbReference type="OrthoDB" id="9805604at2"/>
<dbReference type="Proteomes" id="UP000244956">
    <property type="component" value="Unassembled WGS sequence"/>
</dbReference>